<name>B0C6X5_ACAM1</name>
<dbReference type="PROSITE" id="PS50294">
    <property type="entry name" value="WD_REPEATS_REGION"/>
    <property type="match status" value="11"/>
</dbReference>
<dbReference type="Gene3D" id="3.40.50.300">
    <property type="entry name" value="P-loop containing nucleotide triphosphate hydrolases"/>
    <property type="match status" value="1"/>
</dbReference>
<dbReference type="PRINTS" id="PR00320">
    <property type="entry name" value="GPROTEINBRPT"/>
</dbReference>
<evidence type="ECO:0000259" key="4">
    <source>
        <dbReference type="Pfam" id="PF00931"/>
    </source>
</evidence>
<feature type="repeat" description="WD" evidence="3">
    <location>
        <begin position="826"/>
        <end position="867"/>
    </location>
</feature>
<dbReference type="PANTHER" id="PTHR22847:SF637">
    <property type="entry name" value="WD REPEAT DOMAIN 5B"/>
    <property type="match status" value="1"/>
</dbReference>
<gene>
    <name evidence="6" type="ordered locus">AM1_3827</name>
</gene>
<dbReference type="PRINTS" id="PR00364">
    <property type="entry name" value="DISEASERSIST"/>
</dbReference>
<feature type="domain" description="NB-ARC" evidence="4">
    <location>
        <begin position="124"/>
        <end position="217"/>
    </location>
</feature>
<proteinExistence type="predicted"/>
<feature type="repeat" description="WD" evidence="3">
    <location>
        <begin position="693"/>
        <end position="741"/>
    </location>
</feature>
<dbReference type="STRING" id="329726.AM1_3827"/>
<dbReference type="SUPFAM" id="SSF50978">
    <property type="entry name" value="WD40 repeat-like"/>
    <property type="match status" value="3"/>
</dbReference>
<dbReference type="CDD" id="cd00200">
    <property type="entry name" value="WD40"/>
    <property type="match status" value="2"/>
</dbReference>
<accession>B0C6X5</accession>
<dbReference type="InterPro" id="IPR027417">
    <property type="entry name" value="P-loop_NTPase"/>
</dbReference>
<dbReference type="SMART" id="SM00320">
    <property type="entry name" value="WD40"/>
    <property type="match status" value="14"/>
</dbReference>
<feature type="domain" description="EML-like second beta-propeller" evidence="5">
    <location>
        <begin position="1004"/>
        <end position="1165"/>
    </location>
</feature>
<feature type="repeat" description="WD" evidence="3">
    <location>
        <begin position="651"/>
        <end position="692"/>
    </location>
</feature>
<evidence type="ECO:0000313" key="7">
    <source>
        <dbReference type="Proteomes" id="UP000000268"/>
    </source>
</evidence>
<dbReference type="AlphaFoldDB" id="B0C6X5"/>
<dbReference type="InterPro" id="IPR036322">
    <property type="entry name" value="WD40_repeat_dom_sf"/>
</dbReference>
<dbReference type="SUPFAM" id="SSF141571">
    <property type="entry name" value="Pentapeptide repeat-like"/>
    <property type="match status" value="1"/>
</dbReference>
<dbReference type="RefSeq" id="WP_012164186.1">
    <property type="nucleotide sequence ID" value="NC_009925.1"/>
</dbReference>
<sequence length="1207" mass="134371">MADSLKASDWGLTLIDRARRIKRWNKTSSAWCRASYTSRSTLNRFWSGAAIRSEAFVAICEAVGVSWQEVVELDPNLADEEGSVATLTPIKPNLPSLTRQDWGDAPAINDFYGRLPELELMSDWMLQAHCRLIMVLGMGGMGKTALAANLAYSLTQEFEWVIWRSLRNAPPLDQLLTELIQFLSCQQETVQFPDNEQRLRHLMTYMRNARCLIVLDNAESILQEGDYQGRYVAGYEGYGEFFRWMGETAHQSCLLLTSREQPQGLIAQEGVNLPVKCLRLEGLPLGEGRELFQTKGQYVAQEQEWQAVIQRYAGNPLAIKIVASAIRDYFDSDIGQFLAFVQQGPFIFDDIRDLLARQFQRLTACEQEVMYWLAINREPLSFADLKADLVKNVAFNDLMPVLVSLQRRSLIEKIRTGFTQQPVVMEFVTRELIEAATQEIVDGIPHLLRTHAWVKAQAQDYIRKTQESLILKPITDKLLDLLGTKTTIEARCQQILAPLHGQPYQDTAYIAGNVLHLLQRLEIDLSGYDLSALTVWQANLQGENLAQVNFANTDLSRTVFTEILGNILAATFSPDGELLATCDNHYNIRLWQIKTGQQVTLCQGHQNWIRAISFSPQPSEIQGEGYLLASACADHTVKLWQVSTGRCLRTLVGHTHEVFSVAFNHDGTLLASGSGDGTAKLWRTHSGQCLQTCEGHQGWIRAVAMPPQSSSAHPPPAVMVTSSEDQTIKIWDLTTGKCLQTGKGHHGRVRSVAFSHDGDYLASGSDDGTVKLWDFQTALCLQTYEGHQSGVYSVAFSPKAPILASGSADQTVKLWDCQADQCLRTLQGHTNQIFSLAFHSDGQTLACVTLDQTVRLWNWQTTQCLRTWQGHTDWALPVVFHPQGQLIASGSGDSVINLWDWQQQTAILKLRDHRAVVRSLAFSDDGRYLISGGTDQTVRIWNWQTGRCEKTFYDHPDWVFAVALASVSGQAGWFASGGGDPDVRLWSVETGQCQHVLKGHSDQVWSVAFSPDHRSVASGSTDQTVRLWDVQTGECLQVLKGHCDRIYSIAYHPDGQILASGSQDHTVKLWHVDTGECLQTLTDHKSWIFAVAFSPSNASQPSILASGSHDHTIKLWDVQTGKCLKTLCGHTQLVCSVAFSPNGQYLVSGSQDQSVRVWEIQTGDCLTVLTARLYEGMDITGAKGLTTAQRITLQTLGAIDRQLLSSG</sequence>
<dbReference type="Gene3D" id="2.130.10.10">
    <property type="entry name" value="YVTN repeat-like/Quinoprotein amine dehydrogenase"/>
    <property type="match status" value="5"/>
</dbReference>
<dbReference type="InterPro" id="IPR020472">
    <property type="entry name" value="WD40_PAC1"/>
</dbReference>
<feature type="repeat" description="WD" evidence="3">
    <location>
        <begin position="997"/>
        <end position="1038"/>
    </location>
</feature>
<dbReference type="KEGG" id="amr:AM1_3827"/>
<organism evidence="6 7">
    <name type="scientific">Acaryochloris marina (strain MBIC 11017)</name>
    <dbReference type="NCBI Taxonomy" id="329726"/>
    <lineage>
        <taxon>Bacteria</taxon>
        <taxon>Bacillati</taxon>
        <taxon>Cyanobacteriota</taxon>
        <taxon>Cyanophyceae</taxon>
        <taxon>Acaryochloridales</taxon>
        <taxon>Acaryochloridaceae</taxon>
        <taxon>Acaryochloris</taxon>
    </lineage>
</organism>
<evidence type="ECO:0000256" key="2">
    <source>
        <dbReference type="ARBA" id="ARBA00022737"/>
    </source>
</evidence>
<dbReference type="Proteomes" id="UP000000268">
    <property type="component" value="Chromosome"/>
</dbReference>
<evidence type="ECO:0000256" key="3">
    <source>
        <dbReference type="PROSITE-ProRule" id="PRU00221"/>
    </source>
</evidence>
<reference evidence="6 7" key="1">
    <citation type="journal article" date="2008" name="Proc. Natl. Acad. Sci. U.S.A.">
        <title>Niche adaptation and genome expansion in the chlorophyll d-producing cyanobacterium Acaryochloris marina.</title>
        <authorList>
            <person name="Swingley W.D."/>
            <person name="Chen M."/>
            <person name="Cheung P.C."/>
            <person name="Conrad A.L."/>
            <person name="Dejesa L.C."/>
            <person name="Hao J."/>
            <person name="Honchak B.M."/>
            <person name="Karbach L.E."/>
            <person name="Kurdoglu A."/>
            <person name="Lahiri S."/>
            <person name="Mastrian S.D."/>
            <person name="Miyashita H."/>
            <person name="Page L."/>
            <person name="Ramakrishna P."/>
            <person name="Satoh S."/>
            <person name="Sattley W.M."/>
            <person name="Shimada Y."/>
            <person name="Taylor H.L."/>
            <person name="Tomo T."/>
            <person name="Tsuchiya T."/>
            <person name="Wang Z.T."/>
            <person name="Raymond J."/>
            <person name="Mimuro M."/>
            <person name="Blankenship R.E."/>
            <person name="Touchman J.W."/>
        </authorList>
    </citation>
    <scope>NUCLEOTIDE SEQUENCE [LARGE SCALE GENOMIC DNA]</scope>
    <source>
        <strain evidence="7">MBIC 11017</strain>
    </source>
</reference>
<keyword evidence="2" id="KW-0677">Repeat</keyword>
<dbReference type="Pfam" id="PF00931">
    <property type="entry name" value="NB-ARC"/>
    <property type="match status" value="1"/>
</dbReference>
<dbReference type="Pfam" id="PF00400">
    <property type="entry name" value="WD40"/>
    <property type="match status" value="10"/>
</dbReference>
<feature type="repeat" description="WD" evidence="3">
    <location>
        <begin position="742"/>
        <end position="783"/>
    </location>
</feature>
<feature type="repeat" description="WD" evidence="3">
    <location>
        <begin position="868"/>
        <end position="909"/>
    </location>
</feature>
<dbReference type="GO" id="GO:0043531">
    <property type="term" value="F:ADP binding"/>
    <property type="evidence" value="ECO:0007669"/>
    <property type="project" value="InterPro"/>
</dbReference>
<evidence type="ECO:0000313" key="6">
    <source>
        <dbReference type="EMBL" id="ABW28814.1"/>
    </source>
</evidence>
<feature type="repeat" description="WD" evidence="3">
    <location>
        <begin position="910"/>
        <end position="951"/>
    </location>
</feature>
<dbReference type="InterPro" id="IPR015943">
    <property type="entry name" value="WD40/YVTN_repeat-like_dom_sf"/>
</dbReference>
<feature type="repeat" description="WD" evidence="3">
    <location>
        <begin position="1039"/>
        <end position="1080"/>
    </location>
</feature>
<dbReference type="InterPro" id="IPR002182">
    <property type="entry name" value="NB-ARC"/>
</dbReference>
<dbReference type="Pfam" id="PF23414">
    <property type="entry name" value="Beta-prop_EML_2"/>
    <property type="match status" value="1"/>
</dbReference>
<dbReference type="InterPro" id="IPR019775">
    <property type="entry name" value="WD40_repeat_CS"/>
</dbReference>
<feature type="repeat" description="WD" evidence="3">
    <location>
        <begin position="952"/>
        <end position="996"/>
    </location>
</feature>
<evidence type="ECO:0000256" key="1">
    <source>
        <dbReference type="ARBA" id="ARBA00022574"/>
    </source>
</evidence>
<keyword evidence="7" id="KW-1185">Reference proteome</keyword>
<dbReference type="InterPro" id="IPR055442">
    <property type="entry name" value="Beta-prop_EML-like_2nd"/>
</dbReference>
<dbReference type="HOGENOM" id="CLU_005071_2_0_3"/>
<dbReference type="SUPFAM" id="SSF52540">
    <property type="entry name" value="P-loop containing nucleoside triphosphate hydrolases"/>
    <property type="match status" value="1"/>
</dbReference>
<keyword evidence="1 3" id="KW-0853">WD repeat</keyword>
<dbReference type="PROSITE" id="PS50082">
    <property type="entry name" value="WD_REPEATS_2"/>
    <property type="match status" value="14"/>
</dbReference>
<feature type="repeat" description="WD" evidence="3">
    <location>
        <begin position="784"/>
        <end position="825"/>
    </location>
</feature>
<protein>
    <submittedName>
        <fullName evidence="6">WD-repeat protein</fullName>
    </submittedName>
</protein>
<evidence type="ECO:0000259" key="5">
    <source>
        <dbReference type="Pfam" id="PF23414"/>
    </source>
</evidence>
<dbReference type="eggNOG" id="COG2319">
    <property type="taxonomic scope" value="Bacteria"/>
</dbReference>
<feature type="repeat" description="WD" evidence="3">
    <location>
        <begin position="567"/>
        <end position="601"/>
    </location>
</feature>
<dbReference type="EMBL" id="CP000828">
    <property type="protein sequence ID" value="ABW28814.1"/>
    <property type="molecule type" value="Genomic_DNA"/>
</dbReference>
<feature type="repeat" description="WD" evidence="3">
    <location>
        <begin position="1127"/>
        <end position="1168"/>
    </location>
</feature>
<dbReference type="PANTHER" id="PTHR22847">
    <property type="entry name" value="WD40 REPEAT PROTEIN"/>
    <property type="match status" value="1"/>
</dbReference>
<dbReference type="OrthoDB" id="567898at2"/>
<dbReference type="InterPro" id="IPR001680">
    <property type="entry name" value="WD40_rpt"/>
</dbReference>
<feature type="repeat" description="WD" evidence="3">
    <location>
        <begin position="1081"/>
        <end position="1126"/>
    </location>
</feature>
<dbReference type="eggNOG" id="COG2909">
    <property type="taxonomic scope" value="Bacteria"/>
</dbReference>
<feature type="repeat" description="WD" evidence="3">
    <location>
        <begin position="602"/>
        <end position="650"/>
    </location>
</feature>
<dbReference type="PROSITE" id="PS00678">
    <property type="entry name" value="WD_REPEATS_1"/>
    <property type="match status" value="5"/>
</dbReference>